<reference evidence="2" key="1">
    <citation type="submission" date="2023-05" db="EMBL/GenBank/DDBJ databases">
        <authorList>
            <person name="Huff M."/>
        </authorList>
    </citation>
    <scope>NUCLEOTIDE SEQUENCE</scope>
</reference>
<organism evidence="2 3">
    <name type="scientific">Fraxinus pennsylvanica</name>
    <dbReference type="NCBI Taxonomy" id="56036"/>
    <lineage>
        <taxon>Eukaryota</taxon>
        <taxon>Viridiplantae</taxon>
        <taxon>Streptophyta</taxon>
        <taxon>Embryophyta</taxon>
        <taxon>Tracheophyta</taxon>
        <taxon>Spermatophyta</taxon>
        <taxon>Magnoliopsida</taxon>
        <taxon>eudicotyledons</taxon>
        <taxon>Gunneridae</taxon>
        <taxon>Pentapetalae</taxon>
        <taxon>asterids</taxon>
        <taxon>lamiids</taxon>
        <taxon>Lamiales</taxon>
        <taxon>Oleaceae</taxon>
        <taxon>Oleeae</taxon>
        <taxon>Fraxinus</taxon>
    </lineage>
</organism>
<dbReference type="AlphaFoldDB" id="A0AAD2E4G6"/>
<feature type="region of interest" description="Disordered" evidence="1">
    <location>
        <begin position="115"/>
        <end position="154"/>
    </location>
</feature>
<protein>
    <submittedName>
        <fullName evidence="2">Uncharacterized protein</fullName>
    </submittedName>
</protein>
<evidence type="ECO:0000313" key="2">
    <source>
        <dbReference type="EMBL" id="CAI9778392.1"/>
    </source>
</evidence>
<keyword evidence="3" id="KW-1185">Reference proteome</keyword>
<sequence>MDNGVYGSLLKPWPHLGDDRAAPVNLGHLHLILVAPPPPVEWVSSSFFSTGASGSGGGSGVGLFLLFQHGEWWIWDVVLGGVEAEGFLAWRVKAIADTEAEAVVVVVPAQRRHGEENHRLHPGAWRGIPSGLEESTPRSSPFRKRNQSPNTSMT</sequence>
<evidence type="ECO:0000313" key="3">
    <source>
        <dbReference type="Proteomes" id="UP000834106"/>
    </source>
</evidence>
<gene>
    <name evidence="2" type="ORF">FPE_LOCUS25822</name>
</gene>
<accession>A0AAD2E4G6</accession>
<name>A0AAD2E4G6_9LAMI</name>
<dbReference type="Proteomes" id="UP000834106">
    <property type="component" value="Chromosome 16"/>
</dbReference>
<proteinExistence type="predicted"/>
<dbReference type="EMBL" id="OU503051">
    <property type="protein sequence ID" value="CAI9778392.1"/>
    <property type="molecule type" value="Genomic_DNA"/>
</dbReference>
<evidence type="ECO:0000256" key="1">
    <source>
        <dbReference type="SAM" id="MobiDB-lite"/>
    </source>
</evidence>